<sequence>MMEICNEMTEIAISRSEFFYVWRSFPKHKQLNELYTYILKKSCVQLLCEESEKSVRVNISNVCKRINDRWEKSGRKEEDFRRKFEVWLQAEDFIIFN</sequence>
<gene>
    <name evidence="1" type="ORF">KPH14_010917</name>
</gene>
<proteinExistence type="predicted"/>
<dbReference type="Proteomes" id="UP001258017">
    <property type="component" value="Unassembled WGS sequence"/>
</dbReference>
<protein>
    <submittedName>
        <fullName evidence="1">Uncharacterized protein</fullName>
    </submittedName>
</protein>
<organism evidence="1 2">
    <name type="scientific">Odynerus spinipes</name>
    <dbReference type="NCBI Taxonomy" id="1348599"/>
    <lineage>
        <taxon>Eukaryota</taxon>
        <taxon>Metazoa</taxon>
        <taxon>Ecdysozoa</taxon>
        <taxon>Arthropoda</taxon>
        <taxon>Hexapoda</taxon>
        <taxon>Insecta</taxon>
        <taxon>Pterygota</taxon>
        <taxon>Neoptera</taxon>
        <taxon>Endopterygota</taxon>
        <taxon>Hymenoptera</taxon>
        <taxon>Apocrita</taxon>
        <taxon>Aculeata</taxon>
        <taxon>Vespoidea</taxon>
        <taxon>Vespidae</taxon>
        <taxon>Eumeninae</taxon>
        <taxon>Odynerus</taxon>
    </lineage>
</organism>
<feature type="non-terminal residue" evidence="1">
    <location>
        <position position="1"/>
    </location>
</feature>
<comment type="caution">
    <text evidence="1">The sequence shown here is derived from an EMBL/GenBank/DDBJ whole genome shotgun (WGS) entry which is preliminary data.</text>
</comment>
<accession>A0AAD9RE53</accession>
<reference evidence="1" key="2">
    <citation type="journal article" date="2023" name="Commun. Biol.">
        <title>Intrasexual cuticular hydrocarbon dimorphism in a wasp sheds light on hydrocarbon biosynthesis genes in Hymenoptera.</title>
        <authorList>
            <person name="Moris V.C."/>
            <person name="Podsiadlowski L."/>
            <person name="Martin S."/>
            <person name="Oeyen J.P."/>
            <person name="Donath A."/>
            <person name="Petersen M."/>
            <person name="Wilbrandt J."/>
            <person name="Misof B."/>
            <person name="Liedtke D."/>
            <person name="Thamm M."/>
            <person name="Scheiner R."/>
            <person name="Schmitt T."/>
            <person name="Niehuis O."/>
        </authorList>
    </citation>
    <scope>NUCLEOTIDE SEQUENCE</scope>
    <source>
        <strain evidence="1">GBR_01_08_01A</strain>
    </source>
</reference>
<keyword evidence="2" id="KW-1185">Reference proteome</keyword>
<evidence type="ECO:0000313" key="2">
    <source>
        <dbReference type="Proteomes" id="UP001258017"/>
    </source>
</evidence>
<evidence type="ECO:0000313" key="1">
    <source>
        <dbReference type="EMBL" id="KAK2578082.1"/>
    </source>
</evidence>
<reference evidence="1" key="1">
    <citation type="submission" date="2021-08" db="EMBL/GenBank/DDBJ databases">
        <authorList>
            <person name="Misof B."/>
            <person name="Oliver O."/>
            <person name="Podsiadlowski L."/>
            <person name="Donath A."/>
            <person name="Peters R."/>
            <person name="Mayer C."/>
            <person name="Rust J."/>
            <person name="Gunkel S."/>
            <person name="Lesny P."/>
            <person name="Martin S."/>
            <person name="Oeyen J.P."/>
            <person name="Petersen M."/>
            <person name="Panagiotis P."/>
            <person name="Wilbrandt J."/>
            <person name="Tanja T."/>
        </authorList>
    </citation>
    <scope>NUCLEOTIDE SEQUENCE</scope>
    <source>
        <strain evidence="1">GBR_01_08_01A</strain>
        <tissue evidence="1">Thorax + abdomen</tissue>
    </source>
</reference>
<dbReference type="EMBL" id="JAIFRP010000656">
    <property type="protein sequence ID" value="KAK2578082.1"/>
    <property type="molecule type" value="Genomic_DNA"/>
</dbReference>
<dbReference type="AlphaFoldDB" id="A0AAD9RE53"/>
<name>A0AAD9RE53_9HYME</name>